<evidence type="ECO:0000256" key="2">
    <source>
        <dbReference type="SAM" id="Phobius"/>
    </source>
</evidence>
<evidence type="ECO:0000313" key="3">
    <source>
        <dbReference type="EMBL" id="ABN60780.1"/>
    </source>
</evidence>
<keyword evidence="2" id="KW-0812">Transmembrane</keyword>
<name>A3D217_SHEB5</name>
<dbReference type="EMBL" id="CP000563">
    <property type="protein sequence ID" value="ABN60780.1"/>
    <property type="molecule type" value="Genomic_DNA"/>
</dbReference>
<sequence length="269" mass="31504" precursor="true">MIFKQRVTTILKNTAFITPVLVAFIGFLVAVTSSLIAKEQKVSEFRQAWINEIRKDFAKLLSIFNELSLDLKLNKTKMIDLKNKLHNLQKEKDILINDYINSSKNSGQRTVDSEKLELSIKEDEANKIIKEEEKIEISINTILNEVNRIKLETHKLDELSKLITLKLNPTNDRKTISKIKLTINKIKKTSTIETKEELSIYFNLIKREVRNLEDDFHLILKTEWEIVKRGEKNFFIWITVGEFFLGTMMIAFYVMLALVKFPEYFPGMR</sequence>
<organism evidence="3 4">
    <name type="scientific">Shewanella baltica (strain OS155 / ATCC BAA-1091)</name>
    <dbReference type="NCBI Taxonomy" id="325240"/>
    <lineage>
        <taxon>Bacteria</taxon>
        <taxon>Pseudomonadati</taxon>
        <taxon>Pseudomonadota</taxon>
        <taxon>Gammaproteobacteria</taxon>
        <taxon>Alteromonadales</taxon>
        <taxon>Shewanellaceae</taxon>
        <taxon>Shewanella</taxon>
    </lineage>
</organism>
<dbReference type="HOGENOM" id="CLU_1034046_0_0_6"/>
<keyword evidence="2" id="KW-1133">Transmembrane helix</keyword>
<dbReference type="AlphaFoldDB" id="A3D217"/>
<gene>
    <name evidence="3" type="ordered locus">Sbal_1262</name>
</gene>
<feature type="transmembrane region" description="Helical" evidence="2">
    <location>
        <begin position="16"/>
        <end position="37"/>
    </location>
</feature>
<feature type="coiled-coil region" evidence="1">
    <location>
        <begin position="71"/>
        <end position="98"/>
    </location>
</feature>
<dbReference type="STRING" id="325240.Sbal_1262"/>
<feature type="transmembrane region" description="Helical" evidence="2">
    <location>
        <begin position="234"/>
        <end position="259"/>
    </location>
</feature>
<evidence type="ECO:0000313" key="4">
    <source>
        <dbReference type="Proteomes" id="UP000001557"/>
    </source>
</evidence>
<accession>A3D217</accession>
<keyword evidence="1" id="KW-0175">Coiled coil</keyword>
<dbReference type="Proteomes" id="UP000001557">
    <property type="component" value="Chromosome"/>
</dbReference>
<evidence type="ECO:0000256" key="1">
    <source>
        <dbReference type="SAM" id="Coils"/>
    </source>
</evidence>
<keyword evidence="4" id="KW-1185">Reference proteome</keyword>
<proteinExistence type="predicted"/>
<keyword evidence="2" id="KW-0472">Membrane</keyword>
<reference evidence="3 4" key="1">
    <citation type="submission" date="2007-02" db="EMBL/GenBank/DDBJ databases">
        <title>Complete sequence of chromosome of Shewanella baltica OS155.</title>
        <authorList>
            <consortium name="US DOE Joint Genome Institute"/>
            <person name="Copeland A."/>
            <person name="Lucas S."/>
            <person name="Lapidus A."/>
            <person name="Barry K."/>
            <person name="Detter J.C."/>
            <person name="Glavina del Rio T."/>
            <person name="Hammon N."/>
            <person name="Israni S."/>
            <person name="Dalin E."/>
            <person name="Tice H."/>
            <person name="Pitluck S."/>
            <person name="Sims D.R."/>
            <person name="Brettin T."/>
            <person name="Bruce D."/>
            <person name="Han C."/>
            <person name="Tapia R."/>
            <person name="Brainard J."/>
            <person name="Schmutz J."/>
            <person name="Larimer F."/>
            <person name="Land M."/>
            <person name="Hauser L."/>
            <person name="Kyrpides N."/>
            <person name="Mikhailova N."/>
            <person name="Brettar I."/>
            <person name="Klappenbach J."/>
            <person name="Konstantinidis K."/>
            <person name="Rodrigues J."/>
            <person name="Tiedje J."/>
            <person name="Richardson P."/>
        </authorList>
    </citation>
    <scope>NUCLEOTIDE SEQUENCE [LARGE SCALE GENOMIC DNA]</scope>
    <source>
        <strain evidence="4">OS155 / ATCC BAA-1091</strain>
    </source>
</reference>
<dbReference type="KEGG" id="sbl:Sbal_1262"/>
<dbReference type="OrthoDB" id="5919045at2"/>
<protein>
    <submittedName>
        <fullName evidence="3">Uncharacterized protein</fullName>
    </submittedName>
</protein>